<comment type="caution">
    <text evidence="3">The sequence shown here is derived from an EMBL/GenBank/DDBJ whole genome shotgun (WGS) entry which is preliminary data.</text>
</comment>
<dbReference type="Gene3D" id="3.40.50.880">
    <property type="match status" value="1"/>
</dbReference>
<dbReference type="EMBL" id="JARRAG010000002">
    <property type="protein sequence ID" value="MDG3007038.1"/>
    <property type="molecule type" value="Genomic_DNA"/>
</dbReference>
<evidence type="ECO:0000256" key="2">
    <source>
        <dbReference type="SAM" id="SignalP"/>
    </source>
</evidence>
<reference evidence="3 4" key="1">
    <citation type="submission" date="2023-03" db="EMBL/GenBank/DDBJ databases">
        <title>Paludisphaera mucosa sp. nov. a novel planctomycete from northern fen.</title>
        <authorList>
            <person name="Ivanova A."/>
        </authorList>
    </citation>
    <scope>NUCLEOTIDE SEQUENCE [LARGE SCALE GENOMIC DNA]</scope>
    <source>
        <strain evidence="3 4">Pla2</strain>
    </source>
</reference>
<name>A0ABT6FHH4_9BACT</name>
<gene>
    <name evidence="3" type="ORF">PZE19_24990</name>
</gene>
<dbReference type="Proteomes" id="UP001216907">
    <property type="component" value="Unassembled WGS sequence"/>
</dbReference>
<evidence type="ECO:0000256" key="1">
    <source>
        <dbReference type="SAM" id="MobiDB-lite"/>
    </source>
</evidence>
<keyword evidence="4" id="KW-1185">Reference proteome</keyword>
<dbReference type="InterPro" id="IPR029062">
    <property type="entry name" value="Class_I_gatase-like"/>
</dbReference>
<sequence>MTSHLPRILTPCLLAAVLLAAPTARAQTPDPRQKEERTSFQTGAPWDAGLQLPADVAMVYGIGKDMPDRVRQWKERGYIVHLMTGVSWGQYQDYLYGRFDGKNHVDEAQMDRNGKVISHGGDVYYMCPGPTYGTYLAQNVLRAIDAGVEAIHLEEPEFWARAGYGEGFKRAWREHYKEEWLPPHESADAQYRASKLKYVLYRDALQQIFDAVKKRNAETGKHVKCYVPTHSLVNYALWNIVSPESSLLTVGADGFIAQVWTGTARSQNVYEGKAAERTFQTAFFEYGSMTAATRGSNGRLWFLHDPIEDDPNHAWDDYKSNWECTVIGSLFWPETTRYEVAPWPERIFHGKYPAPGTPPAPRLFGRRRRDDPNRIPIPADYATELMTVMNALNDMDQPDLAWESGTRGIGLVVSDALMFQREGFKPSDPHLGNFFGLALPCIQRGIPAEPVQLENLRTTADLGRYKVLMMTYEGMKPMTDAADKVLAEWVKAGGVLLFVDDDKDPYNGIRSWWNAPGGPGYATPRQALFEALGVGRDAKPGSHPVGSGTLIWAEASPAGFSHQREGATEVRKLIEQACGAAKLAYHETNHLVLRRGPYVVAAGLDSAPGESPYILGGRFVDLFDAGLKVIQTVKLDPTRRSLLLDLDRVPAKGPRVLAAACRVTDEAPKGEGLSFFARGPKEITASVRVALPHAPKAVAVAGKPLDAGSQTWDEASKTLLLRFPNSADAVQVTIE</sequence>
<accession>A0ABT6FHH4</accession>
<proteinExistence type="predicted"/>
<protein>
    <recommendedName>
        <fullName evidence="5">Beta-galactosidase trimerisation domain-containing protein</fullName>
    </recommendedName>
</protein>
<evidence type="ECO:0000313" key="4">
    <source>
        <dbReference type="Proteomes" id="UP001216907"/>
    </source>
</evidence>
<dbReference type="RefSeq" id="WP_277863328.1">
    <property type="nucleotide sequence ID" value="NZ_JARRAG010000002.1"/>
</dbReference>
<evidence type="ECO:0008006" key="5">
    <source>
        <dbReference type="Google" id="ProtNLM"/>
    </source>
</evidence>
<organism evidence="3 4">
    <name type="scientific">Paludisphaera mucosa</name>
    <dbReference type="NCBI Taxonomy" id="3030827"/>
    <lineage>
        <taxon>Bacteria</taxon>
        <taxon>Pseudomonadati</taxon>
        <taxon>Planctomycetota</taxon>
        <taxon>Planctomycetia</taxon>
        <taxon>Isosphaerales</taxon>
        <taxon>Isosphaeraceae</taxon>
        <taxon>Paludisphaera</taxon>
    </lineage>
</organism>
<feature type="region of interest" description="Disordered" evidence="1">
    <location>
        <begin position="24"/>
        <end position="46"/>
    </location>
</feature>
<evidence type="ECO:0000313" key="3">
    <source>
        <dbReference type="EMBL" id="MDG3007038.1"/>
    </source>
</evidence>
<keyword evidence="2" id="KW-0732">Signal</keyword>
<feature type="signal peptide" evidence="2">
    <location>
        <begin position="1"/>
        <end position="26"/>
    </location>
</feature>
<feature type="chain" id="PRO_5046626616" description="Beta-galactosidase trimerisation domain-containing protein" evidence="2">
    <location>
        <begin position="27"/>
        <end position="735"/>
    </location>
</feature>
<dbReference type="CDD" id="cd03143">
    <property type="entry name" value="A4_beta-galactosidase_middle_domain"/>
    <property type="match status" value="1"/>
</dbReference>